<name>A0A2N0NB22_9GLOM</name>
<dbReference type="AlphaFoldDB" id="A0A2N0NB22"/>
<organism evidence="1 2">
    <name type="scientific">Rhizophagus irregularis</name>
    <dbReference type="NCBI Taxonomy" id="588596"/>
    <lineage>
        <taxon>Eukaryota</taxon>
        <taxon>Fungi</taxon>
        <taxon>Fungi incertae sedis</taxon>
        <taxon>Mucoromycota</taxon>
        <taxon>Glomeromycotina</taxon>
        <taxon>Glomeromycetes</taxon>
        <taxon>Glomerales</taxon>
        <taxon>Glomeraceae</taxon>
        <taxon>Rhizophagus</taxon>
    </lineage>
</organism>
<reference evidence="1 2" key="2">
    <citation type="submission" date="2017-09" db="EMBL/GenBank/DDBJ databases">
        <title>Extensive intraspecific genome diversity in a model arbuscular mycorrhizal fungus.</title>
        <authorList>
            <person name="Chen E.C."/>
            <person name="Morin E."/>
            <person name="Beaudet D."/>
            <person name="Noel J."/>
            <person name="Ndikumana S."/>
            <person name="Charron P."/>
            <person name="St-Onge C."/>
            <person name="Giorgi J."/>
            <person name="Grigoriev I.V."/>
            <person name="Roux C."/>
            <person name="Martin F.M."/>
            <person name="Corradi N."/>
        </authorList>
    </citation>
    <scope>NUCLEOTIDE SEQUENCE [LARGE SCALE GENOMIC DNA]</scope>
    <source>
        <strain evidence="1 2">A5</strain>
    </source>
</reference>
<gene>
    <name evidence="1" type="ORF">RhiirA5_447573</name>
</gene>
<dbReference type="EMBL" id="LLXJ01013803">
    <property type="protein sequence ID" value="PKB91785.1"/>
    <property type="molecule type" value="Genomic_DNA"/>
</dbReference>
<accession>A0A2N0NB22</accession>
<comment type="caution">
    <text evidence="1">The sequence shown here is derived from an EMBL/GenBank/DDBJ whole genome shotgun (WGS) entry which is preliminary data.</text>
</comment>
<protein>
    <submittedName>
        <fullName evidence="1">Uncharacterized protein</fullName>
    </submittedName>
</protein>
<dbReference type="Proteomes" id="UP000232722">
    <property type="component" value="Unassembled WGS sequence"/>
</dbReference>
<proteinExistence type="predicted"/>
<sequence length="66" mass="7077">MAASRAELREDLRALMNTILVADWNNLALPPVTLTGLQGEVQANTNAIGNLNANRGAIVEIYTSIL</sequence>
<evidence type="ECO:0000313" key="2">
    <source>
        <dbReference type="Proteomes" id="UP000232722"/>
    </source>
</evidence>
<evidence type="ECO:0000313" key="1">
    <source>
        <dbReference type="EMBL" id="PKB91785.1"/>
    </source>
</evidence>
<reference evidence="1 2" key="1">
    <citation type="submission" date="2016-04" db="EMBL/GenBank/DDBJ databases">
        <title>Genome analyses suggest a sexual origin of heterokaryosis in a supposedly ancient asexual fungus.</title>
        <authorList>
            <person name="Ropars J."/>
            <person name="Sedzielewska K."/>
            <person name="Noel J."/>
            <person name="Charron P."/>
            <person name="Farinelli L."/>
            <person name="Marton T."/>
            <person name="Kruger M."/>
            <person name="Pelin A."/>
            <person name="Brachmann A."/>
            <person name="Corradi N."/>
        </authorList>
    </citation>
    <scope>NUCLEOTIDE SEQUENCE [LARGE SCALE GENOMIC DNA]</scope>
    <source>
        <strain evidence="1 2">A5</strain>
    </source>
</reference>